<dbReference type="Proteomes" id="UP001324427">
    <property type="component" value="Unassembled WGS sequence"/>
</dbReference>
<dbReference type="AlphaFoldDB" id="A0AAV9J574"/>
<protein>
    <recommendedName>
        <fullName evidence="2">Xaa-Pro dipeptidyl-peptidase C-terminal domain-containing protein</fullName>
    </recommendedName>
</protein>
<dbReference type="Pfam" id="PF08530">
    <property type="entry name" value="PepX_C"/>
    <property type="match status" value="1"/>
</dbReference>
<dbReference type="Gene3D" id="1.10.3020.20">
    <property type="match status" value="1"/>
</dbReference>
<dbReference type="InterPro" id="IPR005674">
    <property type="entry name" value="CocE/Ser_esterase"/>
</dbReference>
<dbReference type="GO" id="GO:0008239">
    <property type="term" value="F:dipeptidyl-peptidase activity"/>
    <property type="evidence" value="ECO:0007669"/>
    <property type="project" value="InterPro"/>
</dbReference>
<dbReference type="InterPro" id="IPR008979">
    <property type="entry name" value="Galactose-bd-like_sf"/>
</dbReference>
<dbReference type="InterPro" id="IPR050585">
    <property type="entry name" value="Xaa-Pro_dipeptidyl-ppase/CocE"/>
</dbReference>
<comment type="caution">
    <text evidence="3">The sequence shown here is derived from an EMBL/GenBank/DDBJ whole genome shotgun (WGS) entry which is preliminary data.</text>
</comment>
<sequence length="497" mass="55133">MRDGTILRADIFRPHGSEQVPAMLVWSPYGKTGAGMINLDFMPARAGIPRSALSGYEKFEGPDPAEWVPRGYAVVNTDARGVFDSEGDVRTMGTPEGQDGYDTVEHIARLPWCTGAVCLVGNSWLAMAQYHIAAQQPPHLKCIAPLEGLSDMFRESMCRGGVPSPAFFAAVTQTLSGRGQIEDLASMLEMYPDWNEYWADKRADFSKVKVPAYILASYSTCLHTEGSFRCYEEMSAPKWLTVHDTQEWGRKWMGGDTTCSSPNITNHVMQDWPPPTASYKRLFLSDSGKLAQRMPDVAHTREYQSDFPAQQHGKDSEELCFSYVFAEHSYLLGTSVAELFVSCPDHDDLDIFLQLTKADSTGKQLSSLNIPLDKLAMLREDVPPVNILQYVGPTGMVRASRRELDSELSKPHAPQLSLRTVDKVPPGDVVKCTVGIWPGGMIFAPGEQLLLKISGHPMTLAEFPMLWGSYKPSNQGKHRVHFGGEFASFVEIPFVQL</sequence>
<accession>A0AAV9J574</accession>
<dbReference type="EMBL" id="JAVFHQ010000083">
    <property type="protein sequence ID" value="KAK4539777.1"/>
    <property type="molecule type" value="Genomic_DNA"/>
</dbReference>
<feature type="domain" description="Xaa-Pro dipeptidyl-peptidase C-terminal" evidence="2">
    <location>
        <begin position="246"/>
        <end position="491"/>
    </location>
</feature>
<gene>
    <name evidence="3" type="ORF">LTR36_010365</name>
</gene>
<dbReference type="Pfam" id="PF02129">
    <property type="entry name" value="Peptidase_S15"/>
    <property type="match status" value="1"/>
</dbReference>
<dbReference type="PANTHER" id="PTHR43056:SF10">
    <property type="entry name" value="COCE_NOND FAMILY, PUTATIVE (AFU_ORTHOLOGUE AFUA_7G00600)-RELATED"/>
    <property type="match status" value="1"/>
</dbReference>
<evidence type="ECO:0000259" key="2">
    <source>
        <dbReference type="SMART" id="SM00939"/>
    </source>
</evidence>
<dbReference type="SUPFAM" id="SSF53474">
    <property type="entry name" value="alpha/beta-Hydrolases"/>
    <property type="match status" value="1"/>
</dbReference>
<dbReference type="SMART" id="SM00939">
    <property type="entry name" value="PepX_C"/>
    <property type="match status" value="1"/>
</dbReference>
<dbReference type="PANTHER" id="PTHR43056">
    <property type="entry name" value="PEPTIDASE S9 PROLYL OLIGOPEPTIDASE"/>
    <property type="match status" value="1"/>
</dbReference>
<evidence type="ECO:0000256" key="1">
    <source>
        <dbReference type="ARBA" id="ARBA00022801"/>
    </source>
</evidence>
<keyword evidence="1" id="KW-0378">Hydrolase</keyword>
<dbReference type="NCBIfam" id="TIGR00976">
    <property type="entry name" value="CocE_NonD"/>
    <property type="match status" value="1"/>
</dbReference>
<organism evidence="3 4">
    <name type="scientific">Oleoguttula mirabilis</name>
    <dbReference type="NCBI Taxonomy" id="1507867"/>
    <lineage>
        <taxon>Eukaryota</taxon>
        <taxon>Fungi</taxon>
        <taxon>Dikarya</taxon>
        <taxon>Ascomycota</taxon>
        <taxon>Pezizomycotina</taxon>
        <taxon>Dothideomycetes</taxon>
        <taxon>Dothideomycetidae</taxon>
        <taxon>Mycosphaerellales</taxon>
        <taxon>Teratosphaeriaceae</taxon>
        <taxon>Oleoguttula</taxon>
    </lineage>
</organism>
<evidence type="ECO:0000313" key="3">
    <source>
        <dbReference type="EMBL" id="KAK4539777.1"/>
    </source>
</evidence>
<keyword evidence="4" id="KW-1185">Reference proteome</keyword>
<name>A0AAV9J574_9PEZI</name>
<dbReference type="Gene3D" id="3.40.50.1820">
    <property type="entry name" value="alpha/beta hydrolase"/>
    <property type="match status" value="1"/>
</dbReference>
<dbReference type="InterPro" id="IPR029058">
    <property type="entry name" value="AB_hydrolase_fold"/>
</dbReference>
<dbReference type="SUPFAM" id="SSF49785">
    <property type="entry name" value="Galactose-binding domain-like"/>
    <property type="match status" value="1"/>
</dbReference>
<reference evidence="3 4" key="1">
    <citation type="submission" date="2021-11" db="EMBL/GenBank/DDBJ databases">
        <title>Black yeast isolated from Biological Soil Crust.</title>
        <authorList>
            <person name="Kurbessoian T."/>
        </authorList>
    </citation>
    <scope>NUCLEOTIDE SEQUENCE [LARGE SCALE GENOMIC DNA]</scope>
    <source>
        <strain evidence="3 4">CCFEE 5522</strain>
    </source>
</reference>
<proteinExistence type="predicted"/>
<dbReference type="InterPro" id="IPR000383">
    <property type="entry name" value="Xaa-Pro-like_dom"/>
</dbReference>
<dbReference type="Gene3D" id="2.60.120.260">
    <property type="entry name" value="Galactose-binding domain-like"/>
    <property type="match status" value="1"/>
</dbReference>
<evidence type="ECO:0000313" key="4">
    <source>
        <dbReference type="Proteomes" id="UP001324427"/>
    </source>
</evidence>
<dbReference type="InterPro" id="IPR013736">
    <property type="entry name" value="Xaa-Pro_dipept_C"/>
</dbReference>